<dbReference type="Gene3D" id="3.90.226.10">
    <property type="entry name" value="2-enoyl-CoA Hydratase, Chain A, domain 1"/>
    <property type="match status" value="1"/>
</dbReference>
<dbReference type="InterPro" id="IPR001753">
    <property type="entry name" value="Enoyl-CoA_hydra/iso"/>
</dbReference>
<gene>
    <name evidence="17" type="ORF">G6N73_19155</name>
</gene>
<dbReference type="InterPro" id="IPR008927">
    <property type="entry name" value="6-PGluconate_DH-like_C_sf"/>
</dbReference>
<evidence type="ECO:0000256" key="3">
    <source>
        <dbReference type="ARBA" id="ARBA00008750"/>
    </source>
</evidence>
<dbReference type="InterPro" id="IPR018376">
    <property type="entry name" value="Enoyl-CoA_hyd/isom_CS"/>
</dbReference>
<keyword evidence="8" id="KW-0443">Lipid metabolism</keyword>
<dbReference type="SUPFAM" id="SSF48179">
    <property type="entry name" value="6-phosphogluconate dehydrogenase C-terminal domain-like"/>
    <property type="match status" value="2"/>
</dbReference>
<evidence type="ECO:0000256" key="13">
    <source>
        <dbReference type="ARBA" id="ARBA00049556"/>
    </source>
</evidence>
<evidence type="ECO:0000256" key="2">
    <source>
        <dbReference type="ARBA" id="ARBA00005005"/>
    </source>
</evidence>
<comment type="subcellular location">
    <subcellularLocation>
        <location evidence="1">Peroxisome</location>
    </subcellularLocation>
</comment>
<comment type="pathway">
    <text evidence="2">Lipid metabolism; fatty acid beta-oxidation.</text>
</comment>
<keyword evidence="12" id="KW-0511">Multifunctional enzyme</keyword>
<keyword evidence="11" id="KW-0456">Lyase</keyword>
<protein>
    <submittedName>
        <fullName evidence="17">3-hydroxyacyl-CoA dehydrogenase</fullName>
    </submittedName>
</protein>
<evidence type="ECO:0000256" key="14">
    <source>
        <dbReference type="RuleBase" id="RU003707"/>
    </source>
</evidence>
<feature type="domain" description="3-hydroxyacyl-CoA dehydrogenase C-terminal" evidence="15">
    <location>
        <begin position="477"/>
        <end position="563"/>
    </location>
</feature>
<dbReference type="UniPathway" id="UPA00659"/>
<evidence type="ECO:0000256" key="4">
    <source>
        <dbReference type="ARBA" id="ARBA00022832"/>
    </source>
</evidence>
<dbReference type="InterPro" id="IPR029045">
    <property type="entry name" value="ClpP/crotonase-like_dom_sf"/>
</dbReference>
<proteinExistence type="inferred from homology"/>
<dbReference type="PROSITE" id="PS00166">
    <property type="entry name" value="ENOYL_COA_HYDRATASE"/>
    <property type="match status" value="1"/>
</dbReference>
<dbReference type="SUPFAM" id="SSF51735">
    <property type="entry name" value="NAD(P)-binding Rossmann-fold domains"/>
    <property type="match status" value="1"/>
</dbReference>
<keyword evidence="18" id="KW-1185">Reference proteome</keyword>
<evidence type="ECO:0000256" key="7">
    <source>
        <dbReference type="ARBA" id="ARBA00023027"/>
    </source>
</evidence>
<comment type="caution">
    <text evidence="17">The sequence shown here is derived from an EMBL/GenBank/DDBJ whole genome shotgun (WGS) entry which is preliminary data.</text>
</comment>
<organism evidence="17 18">
    <name type="scientific">Allomesorhizobium camelthorni</name>
    <dbReference type="NCBI Taxonomy" id="475069"/>
    <lineage>
        <taxon>Bacteria</taxon>
        <taxon>Pseudomonadati</taxon>
        <taxon>Pseudomonadota</taxon>
        <taxon>Alphaproteobacteria</taxon>
        <taxon>Hyphomicrobiales</taxon>
        <taxon>Phyllobacteriaceae</taxon>
        <taxon>Allomesorhizobium</taxon>
    </lineage>
</organism>
<evidence type="ECO:0000259" key="16">
    <source>
        <dbReference type="Pfam" id="PF02737"/>
    </source>
</evidence>
<evidence type="ECO:0000256" key="10">
    <source>
        <dbReference type="ARBA" id="ARBA00023235"/>
    </source>
</evidence>
<dbReference type="RefSeq" id="WP_165030457.1">
    <property type="nucleotide sequence ID" value="NZ_JAAKZF010000029.1"/>
</dbReference>
<keyword evidence="7" id="KW-0520">NAD</keyword>
<dbReference type="Proteomes" id="UP001642900">
    <property type="component" value="Unassembled WGS sequence"/>
</dbReference>
<dbReference type="GO" id="GO:0003857">
    <property type="term" value="F:(3S)-3-hydroxyacyl-CoA dehydrogenase (NAD+) activity"/>
    <property type="evidence" value="ECO:0007669"/>
    <property type="project" value="UniProtKB-EC"/>
</dbReference>
<dbReference type="FunFam" id="1.10.1040.50:FF:000006">
    <property type="entry name" value="Peroxisomal bifunctional enzyme"/>
    <property type="match status" value="1"/>
</dbReference>
<keyword evidence="6" id="KW-0560">Oxidoreductase</keyword>
<keyword evidence="5" id="KW-0442">Lipid degradation</keyword>
<dbReference type="Pfam" id="PF02737">
    <property type="entry name" value="3HCDH_N"/>
    <property type="match status" value="1"/>
</dbReference>
<name>A0A6G4WGK8_9HYPH</name>
<comment type="similarity">
    <text evidence="3">In the N-terminal section; belongs to the enoyl-CoA hydratase/isomerase family.</text>
</comment>
<dbReference type="InterPro" id="IPR006108">
    <property type="entry name" value="3HC_DH_C"/>
</dbReference>
<evidence type="ECO:0000256" key="11">
    <source>
        <dbReference type="ARBA" id="ARBA00023239"/>
    </source>
</evidence>
<dbReference type="PANTHER" id="PTHR23309">
    <property type="entry name" value="3-HYDROXYACYL-COA DEHYROGENASE"/>
    <property type="match status" value="1"/>
</dbReference>
<dbReference type="Pfam" id="PF00378">
    <property type="entry name" value="ECH_1"/>
    <property type="match status" value="1"/>
</dbReference>
<dbReference type="GO" id="GO:0006635">
    <property type="term" value="P:fatty acid beta-oxidation"/>
    <property type="evidence" value="ECO:0007669"/>
    <property type="project" value="UniProtKB-UniPathway"/>
</dbReference>
<comment type="catalytic activity">
    <reaction evidence="13">
        <text>a (3S)-3-hydroxyacyl-CoA + NAD(+) = a 3-oxoacyl-CoA + NADH + H(+)</text>
        <dbReference type="Rhea" id="RHEA:22432"/>
        <dbReference type="ChEBI" id="CHEBI:15378"/>
        <dbReference type="ChEBI" id="CHEBI:57318"/>
        <dbReference type="ChEBI" id="CHEBI:57540"/>
        <dbReference type="ChEBI" id="CHEBI:57945"/>
        <dbReference type="ChEBI" id="CHEBI:90726"/>
        <dbReference type="EC" id="1.1.1.35"/>
    </reaction>
</comment>
<dbReference type="GO" id="GO:0070403">
    <property type="term" value="F:NAD+ binding"/>
    <property type="evidence" value="ECO:0007669"/>
    <property type="project" value="InterPro"/>
</dbReference>
<evidence type="ECO:0000256" key="8">
    <source>
        <dbReference type="ARBA" id="ARBA00023098"/>
    </source>
</evidence>
<evidence type="ECO:0000256" key="1">
    <source>
        <dbReference type="ARBA" id="ARBA00004275"/>
    </source>
</evidence>
<dbReference type="PANTHER" id="PTHR23309:SF51">
    <property type="entry name" value="3-HYDROXYACYL-COA DEHYDROGENASE-RELATED"/>
    <property type="match status" value="1"/>
</dbReference>
<comment type="similarity">
    <text evidence="14">Belongs to the enoyl-CoA hydratase/isomerase family.</text>
</comment>
<dbReference type="GO" id="GO:0016853">
    <property type="term" value="F:isomerase activity"/>
    <property type="evidence" value="ECO:0007669"/>
    <property type="project" value="UniProtKB-KW"/>
</dbReference>
<dbReference type="GO" id="GO:0004300">
    <property type="term" value="F:enoyl-CoA hydratase activity"/>
    <property type="evidence" value="ECO:0007669"/>
    <property type="project" value="UniProtKB-ARBA"/>
</dbReference>
<evidence type="ECO:0000256" key="12">
    <source>
        <dbReference type="ARBA" id="ARBA00023268"/>
    </source>
</evidence>
<keyword evidence="9" id="KW-0576">Peroxisome</keyword>
<evidence type="ECO:0000256" key="9">
    <source>
        <dbReference type="ARBA" id="ARBA00023140"/>
    </source>
</evidence>
<evidence type="ECO:0000313" key="17">
    <source>
        <dbReference type="EMBL" id="NGO53260.1"/>
    </source>
</evidence>
<accession>A0A6G4WGK8</accession>
<evidence type="ECO:0000259" key="15">
    <source>
        <dbReference type="Pfam" id="PF00725"/>
    </source>
</evidence>
<dbReference type="AlphaFoldDB" id="A0A6G4WGK8"/>
<keyword evidence="10" id="KW-0413">Isomerase</keyword>
<keyword evidence="4" id="KW-0276">Fatty acid metabolism</keyword>
<evidence type="ECO:0000256" key="5">
    <source>
        <dbReference type="ARBA" id="ARBA00022963"/>
    </source>
</evidence>
<evidence type="ECO:0000256" key="6">
    <source>
        <dbReference type="ARBA" id="ARBA00023002"/>
    </source>
</evidence>
<dbReference type="InterPro" id="IPR036291">
    <property type="entry name" value="NAD(P)-bd_dom_sf"/>
</dbReference>
<feature type="domain" description="3-hydroxyacyl-CoA dehydrogenase C-terminal" evidence="15">
    <location>
        <begin position="599"/>
        <end position="685"/>
    </location>
</feature>
<reference evidence="17 18" key="1">
    <citation type="submission" date="2020-02" db="EMBL/GenBank/DDBJ databases">
        <title>Genome sequence of strain CCNWXJ40-4.</title>
        <authorList>
            <person name="Gao J."/>
            <person name="Sun J."/>
        </authorList>
    </citation>
    <scope>NUCLEOTIDE SEQUENCE [LARGE SCALE GENOMIC DNA]</scope>
    <source>
        <strain evidence="17 18">CCNWXJ 40-4</strain>
    </source>
</reference>
<dbReference type="FunFam" id="3.40.50.720:FF:000009">
    <property type="entry name" value="Fatty oxidation complex, alpha subunit"/>
    <property type="match status" value="1"/>
</dbReference>
<dbReference type="InterPro" id="IPR006176">
    <property type="entry name" value="3-OHacyl-CoA_DH_NAD-bd"/>
</dbReference>
<dbReference type="Pfam" id="PF00725">
    <property type="entry name" value="3HCDH"/>
    <property type="match status" value="2"/>
</dbReference>
<dbReference type="SUPFAM" id="SSF52096">
    <property type="entry name" value="ClpP/crotonase"/>
    <property type="match status" value="1"/>
</dbReference>
<dbReference type="CDD" id="cd06558">
    <property type="entry name" value="crotonase-like"/>
    <property type="match status" value="1"/>
</dbReference>
<feature type="domain" description="3-hydroxyacyl-CoA dehydrogenase NAD binding" evidence="16">
    <location>
        <begin position="297"/>
        <end position="473"/>
    </location>
</feature>
<sequence length="694" mass="73773">MTETVTITRDGEIAIVTIDNPPVNAMSFRVREPLRKVLETLAGDSSVAAIVLTCAGRTFVAGADIAEFGRPAQRPDLRDVIAMLEAIRKPTVAAIHGTALGGGLELALGCHFRIADKGAKLGLPEVKLGLLPGAGGTVRLPRLVGPAKALKMIVSGAPVPADVALASALVDATSESNLFANAVAFARDKAASGVASVPVRDRGAQIVGADLAAFDAEAAELAKKARGLEAPLACAQSVRNAITLPFDEALAAERELFTKLVSGDQSRAQRHLFFAEREATKVPRVGKEVSPLEIRRAGIIGAGTMGGGIAMAFVNGGIPVTLLEMNREALDRGLAMIEKNYAISVSRGSLSEDAKAGRMALFAPTTDYADLAECDLIVEAVFEDMAVKREVFSKLDAIAKPTAILATNTSYLDVNEIAASTSRPQDVLGLHFFSPANVMKLLEIVRGSRTAPDVLATVLGVAKRIGKVPVVVGVCHGFVGNRMLSARSDDAENLLLEGASPGEVDKVFTGFGWPMGPFQMYDMAGLDIGWRNRKARGQTAVIADRLCEQGRFGQKTGKGFYRYENGSRTPVPDPEVAQLIEDSARERGIERRTILAGEIIERTLYPMVNEGAKILEEGIAARASDIDIIWTNGYGFPVGKGGPMFWADLEGLPKIIERLEYRHGLSGKDVFRPSALLKRLAAEGRPLSTFVGNG</sequence>
<dbReference type="Gene3D" id="1.10.1040.50">
    <property type="match status" value="1"/>
</dbReference>
<evidence type="ECO:0000313" key="18">
    <source>
        <dbReference type="Proteomes" id="UP001642900"/>
    </source>
</evidence>
<dbReference type="Gene3D" id="3.40.50.720">
    <property type="entry name" value="NAD(P)-binding Rossmann-like Domain"/>
    <property type="match status" value="1"/>
</dbReference>
<dbReference type="EMBL" id="JAAKZF010000029">
    <property type="protein sequence ID" value="NGO53260.1"/>
    <property type="molecule type" value="Genomic_DNA"/>
</dbReference>